<proteinExistence type="predicted"/>
<dbReference type="AlphaFoldDB" id="A0A7S3MYH2"/>
<protein>
    <submittedName>
        <fullName evidence="1">Uncharacterized protein</fullName>
    </submittedName>
</protein>
<organism evidence="1">
    <name type="scientific">Strombidium inclinatum</name>
    <dbReference type="NCBI Taxonomy" id="197538"/>
    <lineage>
        <taxon>Eukaryota</taxon>
        <taxon>Sar</taxon>
        <taxon>Alveolata</taxon>
        <taxon>Ciliophora</taxon>
        <taxon>Intramacronucleata</taxon>
        <taxon>Spirotrichea</taxon>
        <taxon>Oligotrichia</taxon>
        <taxon>Strombidiidae</taxon>
        <taxon>Strombidium</taxon>
    </lineage>
</organism>
<dbReference type="EMBL" id="HBIH01029923">
    <property type="protein sequence ID" value="CAE0331403.1"/>
    <property type="molecule type" value="Transcribed_RNA"/>
</dbReference>
<name>A0A7S3MYH2_9SPIT</name>
<gene>
    <name evidence="1" type="ORF">SINC0208_LOCUS12037</name>
    <name evidence="2" type="ORF">SINC0208_LOCUS12038</name>
</gene>
<accession>A0A7S3MYH2</accession>
<reference evidence="1" key="1">
    <citation type="submission" date="2021-01" db="EMBL/GenBank/DDBJ databases">
        <authorList>
            <person name="Corre E."/>
            <person name="Pelletier E."/>
            <person name="Niang G."/>
            <person name="Scheremetjew M."/>
            <person name="Finn R."/>
            <person name="Kale V."/>
            <person name="Holt S."/>
            <person name="Cochrane G."/>
            <person name="Meng A."/>
            <person name="Brown T."/>
            <person name="Cohen L."/>
        </authorList>
    </citation>
    <scope>NUCLEOTIDE SEQUENCE</scope>
    <source>
        <strain evidence="1">S3</strain>
    </source>
</reference>
<evidence type="ECO:0000313" key="2">
    <source>
        <dbReference type="EMBL" id="CAE0331404.1"/>
    </source>
</evidence>
<sequence length="116" mass="13667">MGTTFSFDFDVYNQTAYFSVKEWDIDDEVEKDDDAVIDTIGVTPDDYEEFWNSLQFMMTFIVRYLNRLIFNNGFPIPVDDFFFDSKIFVQSDSILVLIDPYILNEAFMESIMAMII</sequence>
<evidence type="ECO:0000313" key="1">
    <source>
        <dbReference type="EMBL" id="CAE0331403.1"/>
    </source>
</evidence>
<dbReference type="EMBL" id="HBIH01029924">
    <property type="protein sequence ID" value="CAE0331404.1"/>
    <property type="molecule type" value="Transcribed_RNA"/>
</dbReference>